<dbReference type="Proteomes" id="UP001234297">
    <property type="component" value="Chromosome 1"/>
</dbReference>
<name>A0ACC2MTY9_PERAE</name>
<reference evidence="1 2" key="1">
    <citation type="journal article" date="2022" name="Hortic Res">
        <title>A haplotype resolved chromosomal level avocado genome allows analysis of novel avocado genes.</title>
        <authorList>
            <person name="Nath O."/>
            <person name="Fletcher S.J."/>
            <person name="Hayward A."/>
            <person name="Shaw L.M."/>
            <person name="Masouleh A.K."/>
            <person name="Furtado A."/>
            <person name="Henry R.J."/>
            <person name="Mitter N."/>
        </authorList>
    </citation>
    <scope>NUCLEOTIDE SEQUENCE [LARGE SCALE GENOMIC DNA]</scope>
    <source>
        <strain evidence="2">cv. Hass</strain>
    </source>
</reference>
<proteinExistence type="predicted"/>
<gene>
    <name evidence="1" type="ORF">MRB53_002167</name>
</gene>
<comment type="caution">
    <text evidence="1">The sequence shown here is derived from an EMBL/GenBank/DDBJ whole genome shotgun (WGS) entry which is preliminary data.</text>
</comment>
<keyword evidence="2" id="KW-1185">Reference proteome</keyword>
<dbReference type="EMBL" id="CM056809">
    <property type="protein sequence ID" value="KAJ8649144.1"/>
    <property type="molecule type" value="Genomic_DNA"/>
</dbReference>
<evidence type="ECO:0000313" key="2">
    <source>
        <dbReference type="Proteomes" id="UP001234297"/>
    </source>
</evidence>
<accession>A0ACC2MTY9</accession>
<protein>
    <submittedName>
        <fullName evidence="1">Uncharacterized protein</fullName>
    </submittedName>
</protein>
<organism evidence="1 2">
    <name type="scientific">Persea americana</name>
    <name type="common">Avocado</name>
    <dbReference type="NCBI Taxonomy" id="3435"/>
    <lineage>
        <taxon>Eukaryota</taxon>
        <taxon>Viridiplantae</taxon>
        <taxon>Streptophyta</taxon>
        <taxon>Embryophyta</taxon>
        <taxon>Tracheophyta</taxon>
        <taxon>Spermatophyta</taxon>
        <taxon>Magnoliopsida</taxon>
        <taxon>Magnoliidae</taxon>
        <taxon>Laurales</taxon>
        <taxon>Lauraceae</taxon>
        <taxon>Persea</taxon>
    </lineage>
</organism>
<evidence type="ECO:0000313" key="1">
    <source>
        <dbReference type="EMBL" id="KAJ8649144.1"/>
    </source>
</evidence>
<sequence>MKTEPEHENSTPSESVKKKQPLPKVVIIADLNVDPPASDGDDCLLAAKPDPSRNTTDGSIRLKTNFINKENDAVDGADKSFIKLGKYRSRVKGELVLESGPDADGDPHCQGTFTSREEKVSSFKAGLVHVARKMPKNAHAHFILGLMYQRLGQPQKAVLAYEKSSEILRQCDEEVGRPELLSVVQIHHAQCLLQGNTGDSSDKEFEAEELDDLLLKLKDSVQSDIRQAAVWNTLGLILLRTGRLQSAVSILSALLADASDNLDALANLGLAYLQSGNLELSAKCFQDLILKDQNHPAALINFAAFLLCKYGSVIPGAGTNAAKEFSASQFVAANVAKDCLEAAVKADSKSGYIWVNLANAYSMVGDNRSAAKCLEKGVRLDPNRMSIRYAIALHRIKDAERSLHPTEQLSWAANEMASILREGDPTLIELHIAWAGLAMVHKAQHEIATTFEDEQKNLSEVEERALYTLKQAIEEDPDDAVQWNQLGLHNLCTLQFKTSQKYLKTAVAFCRGCSYIWSNLGVSLQLSGDLLMAEKVYKRALTFATPQQAHSILSNLGNLYRQQQQFEKEGMWEDAKSCFGKALEADPLLDAAKSNMMKAAAMSRSCAAKETYLAQEKL</sequence>